<organism evidence="2 3">
    <name type="scientific">Ensete ventricosum</name>
    <name type="common">Abyssinian banana</name>
    <name type="synonym">Musa ensete</name>
    <dbReference type="NCBI Taxonomy" id="4639"/>
    <lineage>
        <taxon>Eukaryota</taxon>
        <taxon>Viridiplantae</taxon>
        <taxon>Streptophyta</taxon>
        <taxon>Embryophyta</taxon>
        <taxon>Tracheophyta</taxon>
        <taxon>Spermatophyta</taxon>
        <taxon>Magnoliopsida</taxon>
        <taxon>Liliopsida</taxon>
        <taxon>Zingiberales</taxon>
        <taxon>Musaceae</taxon>
        <taxon>Ensete</taxon>
    </lineage>
</organism>
<evidence type="ECO:0000256" key="1">
    <source>
        <dbReference type="SAM" id="MobiDB-lite"/>
    </source>
</evidence>
<feature type="region of interest" description="Disordered" evidence="1">
    <location>
        <begin position="19"/>
        <end position="76"/>
    </location>
</feature>
<dbReference type="EMBL" id="AMZH03025746">
    <property type="protein sequence ID" value="RRT35002.1"/>
    <property type="molecule type" value="Genomic_DNA"/>
</dbReference>
<feature type="compositionally biased region" description="Basic and acidic residues" evidence="1">
    <location>
        <begin position="100"/>
        <end position="111"/>
    </location>
</feature>
<gene>
    <name evidence="2" type="ORF">B296_00030637</name>
</gene>
<dbReference type="AlphaFoldDB" id="A0A426X695"/>
<proteinExistence type="predicted"/>
<name>A0A426X695_ENSVE</name>
<feature type="compositionally biased region" description="Basic and acidic residues" evidence="1">
    <location>
        <begin position="118"/>
        <end position="128"/>
    </location>
</feature>
<protein>
    <submittedName>
        <fullName evidence="2">Uncharacterized protein</fullName>
    </submittedName>
</protein>
<feature type="region of interest" description="Disordered" evidence="1">
    <location>
        <begin position="94"/>
        <end position="128"/>
    </location>
</feature>
<accession>A0A426X695</accession>
<reference evidence="2 3" key="1">
    <citation type="journal article" date="2014" name="Agronomy (Basel)">
        <title>A Draft Genome Sequence for Ensete ventricosum, the Drought-Tolerant Tree Against Hunger.</title>
        <authorList>
            <person name="Harrison J."/>
            <person name="Moore K.A."/>
            <person name="Paszkiewicz K."/>
            <person name="Jones T."/>
            <person name="Grant M."/>
            <person name="Ambacheew D."/>
            <person name="Muzemil S."/>
            <person name="Studholme D.J."/>
        </authorList>
    </citation>
    <scope>NUCLEOTIDE SEQUENCE [LARGE SCALE GENOMIC DNA]</scope>
</reference>
<comment type="caution">
    <text evidence="2">The sequence shown here is derived from an EMBL/GenBank/DDBJ whole genome shotgun (WGS) entry which is preliminary data.</text>
</comment>
<evidence type="ECO:0000313" key="2">
    <source>
        <dbReference type="EMBL" id="RRT35002.1"/>
    </source>
</evidence>
<dbReference type="Proteomes" id="UP000287651">
    <property type="component" value="Unassembled WGS sequence"/>
</dbReference>
<sequence length="128" mass="13578">DGRPRLGARREVARGRLLARTDTRGKAASKGDACGHNARKGGACKHTPVGKLPIGRGTTYGGGARRRGGSPRLGPTTVDMQRCLCAGVATIDMQQHRRGRSSDGDPLEGDKGLGFSLRQKDDFTPQNL</sequence>
<feature type="non-terminal residue" evidence="2">
    <location>
        <position position="1"/>
    </location>
</feature>
<evidence type="ECO:0000313" key="3">
    <source>
        <dbReference type="Proteomes" id="UP000287651"/>
    </source>
</evidence>